<evidence type="ECO:0000313" key="2">
    <source>
        <dbReference type="Proteomes" id="UP000829196"/>
    </source>
</evidence>
<protein>
    <submittedName>
        <fullName evidence="1">Uncharacterized protein</fullName>
    </submittedName>
</protein>
<sequence>MFHCLTFRQKKSEASMVDATAAAAMTGGRAEKLVKIQSFDEASKALPVRPTQGLQAEKPRRSHSINKKVDDFIARTKMKIIRSMSGVAAGNHPPT</sequence>
<evidence type="ECO:0000313" key="1">
    <source>
        <dbReference type="EMBL" id="KAI0489445.1"/>
    </source>
</evidence>
<dbReference type="Proteomes" id="UP000829196">
    <property type="component" value="Unassembled WGS sequence"/>
</dbReference>
<keyword evidence="2" id="KW-1185">Reference proteome</keyword>
<dbReference type="EMBL" id="JAGYWB010000019">
    <property type="protein sequence ID" value="KAI0489445.1"/>
    <property type="molecule type" value="Genomic_DNA"/>
</dbReference>
<name>A0A8T3A404_DENNO</name>
<reference evidence="1" key="1">
    <citation type="journal article" date="2022" name="Front. Genet.">
        <title>Chromosome-Scale Assembly of the Dendrobium nobile Genome Provides Insights Into the Molecular Mechanism of the Biosynthesis of the Medicinal Active Ingredient of Dendrobium.</title>
        <authorList>
            <person name="Xu Q."/>
            <person name="Niu S.-C."/>
            <person name="Li K.-L."/>
            <person name="Zheng P.-J."/>
            <person name="Zhang X.-J."/>
            <person name="Jia Y."/>
            <person name="Liu Y."/>
            <person name="Niu Y.-X."/>
            <person name="Yu L.-H."/>
            <person name="Chen D.-F."/>
            <person name="Zhang G.-Q."/>
        </authorList>
    </citation>
    <scope>NUCLEOTIDE SEQUENCE</scope>
    <source>
        <tissue evidence="1">Leaf</tissue>
    </source>
</reference>
<dbReference type="OrthoDB" id="10509451at2759"/>
<organism evidence="1 2">
    <name type="scientific">Dendrobium nobile</name>
    <name type="common">Orchid</name>
    <dbReference type="NCBI Taxonomy" id="94219"/>
    <lineage>
        <taxon>Eukaryota</taxon>
        <taxon>Viridiplantae</taxon>
        <taxon>Streptophyta</taxon>
        <taxon>Embryophyta</taxon>
        <taxon>Tracheophyta</taxon>
        <taxon>Spermatophyta</taxon>
        <taxon>Magnoliopsida</taxon>
        <taxon>Liliopsida</taxon>
        <taxon>Asparagales</taxon>
        <taxon>Orchidaceae</taxon>
        <taxon>Epidendroideae</taxon>
        <taxon>Malaxideae</taxon>
        <taxon>Dendrobiinae</taxon>
        <taxon>Dendrobium</taxon>
    </lineage>
</organism>
<dbReference type="SMR" id="A0A8T3A404"/>
<gene>
    <name evidence="1" type="ORF">KFK09_029288</name>
</gene>
<accession>A0A8T3A404</accession>
<proteinExistence type="predicted"/>
<comment type="caution">
    <text evidence="1">The sequence shown here is derived from an EMBL/GenBank/DDBJ whole genome shotgun (WGS) entry which is preliminary data.</text>
</comment>
<dbReference type="AlphaFoldDB" id="A0A8T3A404"/>